<dbReference type="eggNOG" id="COG0687">
    <property type="taxonomic scope" value="Bacteria"/>
</dbReference>
<proteinExistence type="predicted"/>
<dbReference type="Gene3D" id="3.40.190.10">
    <property type="entry name" value="Periplasmic binding protein-like II"/>
    <property type="match status" value="2"/>
</dbReference>
<protein>
    <submittedName>
        <fullName evidence="3">Uncharacterized protein</fullName>
    </submittedName>
</protein>
<evidence type="ECO:0000313" key="4">
    <source>
        <dbReference type="Proteomes" id="UP000050949"/>
    </source>
</evidence>
<dbReference type="PROSITE" id="PS51257">
    <property type="entry name" value="PROKAR_LIPOPROTEIN"/>
    <property type="match status" value="1"/>
</dbReference>
<evidence type="ECO:0000313" key="3">
    <source>
        <dbReference type="EMBL" id="KRM27840.1"/>
    </source>
</evidence>
<dbReference type="AlphaFoldDB" id="A0A0R1XCX4"/>
<dbReference type="PATRIC" id="fig|1122147.4.peg.2381"/>
<dbReference type="GO" id="GO:0030288">
    <property type="term" value="C:outer membrane-bounded periplasmic space"/>
    <property type="evidence" value="ECO:0007669"/>
    <property type="project" value="TreeGrafter"/>
</dbReference>
<feature type="signal peptide" evidence="2">
    <location>
        <begin position="1"/>
        <end position="25"/>
    </location>
</feature>
<comment type="caution">
    <text evidence="3">The sequence shown here is derived from an EMBL/GenBank/DDBJ whole genome shotgun (WGS) entry which is preliminary data.</text>
</comment>
<dbReference type="SUPFAM" id="SSF53850">
    <property type="entry name" value="Periplasmic binding protein-like II"/>
    <property type="match status" value="1"/>
</dbReference>
<dbReference type="Pfam" id="PF13416">
    <property type="entry name" value="SBP_bac_8"/>
    <property type="match status" value="1"/>
</dbReference>
<dbReference type="PANTHER" id="PTHR30006">
    <property type="entry name" value="THIAMINE-BINDING PERIPLASMIC PROTEIN-RELATED"/>
    <property type="match status" value="1"/>
</dbReference>
<keyword evidence="1 2" id="KW-0732">Signal</keyword>
<dbReference type="GO" id="GO:0015888">
    <property type="term" value="P:thiamine transport"/>
    <property type="evidence" value="ECO:0007669"/>
    <property type="project" value="TreeGrafter"/>
</dbReference>
<dbReference type="CDD" id="cd13589">
    <property type="entry name" value="PBP2_polyamine_RpCGA009"/>
    <property type="match status" value="1"/>
</dbReference>
<dbReference type="Proteomes" id="UP000050949">
    <property type="component" value="Unassembled WGS sequence"/>
</dbReference>
<name>A0A0R1XCX4_9LACO</name>
<reference evidence="3 4" key="1">
    <citation type="journal article" date="2015" name="Genome Announc.">
        <title>Expanding the biotechnology potential of lactobacilli through comparative genomics of 213 strains and associated genera.</title>
        <authorList>
            <person name="Sun Z."/>
            <person name="Harris H.M."/>
            <person name="McCann A."/>
            <person name="Guo C."/>
            <person name="Argimon S."/>
            <person name="Zhang W."/>
            <person name="Yang X."/>
            <person name="Jeffery I.B."/>
            <person name="Cooney J.C."/>
            <person name="Kagawa T.F."/>
            <person name="Liu W."/>
            <person name="Song Y."/>
            <person name="Salvetti E."/>
            <person name="Wrobel A."/>
            <person name="Rasinkangas P."/>
            <person name="Parkhill J."/>
            <person name="Rea M.C."/>
            <person name="O'Sullivan O."/>
            <person name="Ritari J."/>
            <person name="Douillard F.P."/>
            <person name="Paul Ross R."/>
            <person name="Yang R."/>
            <person name="Briner A.E."/>
            <person name="Felis G.E."/>
            <person name="de Vos W.M."/>
            <person name="Barrangou R."/>
            <person name="Klaenhammer T.R."/>
            <person name="Caufield P.W."/>
            <person name="Cui Y."/>
            <person name="Zhang H."/>
            <person name="O'Toole P.W."/>
        </authorList>
    </citation>
    <scope>NUCLEOTIDE SEQUENCE [LARGE SCALE GENOMIC DNA]</scope>
    <source>
        <strain evidence="3 4">DSM 16991</strain>
    </source>
</reference>
<dbReference type="EMBL" id="AZFW01000040">
    <property type="protein sequence ID" value="KRM27840.1"/>
    <property type="molecule type" value="Genomic_DNA"/>
</dbReference>
<dbReference type="GO" id="GO:0030975">
    <property type="term" value="F:thiamine binding"/>
    <property type="evidence" value="ECO:0007669"/>
    <property type="project" value="TreeGrafter"/>
</dbReference>
<dbReference type="InterPro" id="IPR006059">
    <property type="entry name" value="SBP"/>
</dbReference>
<accession>A0A0R1XCX4</accession>
<sequence length="355" mass="37865">MFNKMKKFSRAALSVAVLAVTVLFAGCGSKAAASGGSLSVSTFGLSTKQMTSDIFDPFSKQSGTKVQSQFGDSSQRFTQVAHNPNAAVDVIELSQNNALSGNKKNLFKKLDFSKIKNFNTLSSAQQKLAKETNSVPYTVNSIGIIYDPSKTGKITSWDQLWSGKLKGKIAIPDITTTFGPAMLYVAGDHAGTPVTKDNGKAAFKALADLKPNVVKTYTQSSDLANMFKSGEITAAVVGDFAVGMIQAADSNAVYTVPASGTYANYDTASILKSSKNTKAAYAYLSYRLSKTAQAKAAEPKSLNNAPVNDTVKLSAANAKNKTYGAIAKRAKTIDFDYVNSHLSGWIKTWNSLMNK</sequence>
<gene>
    <name evidence="3" type="ORF">FC91_GL002303</name>
</gene>
<dbReference type="PANTHER" id="PTHR30006:SF2">
    <property type="entry name" value="ABC TRANSPORTER SUBSTRATE-BINDING PROTEIN"/>
    <property type="match status" value="1"/>
</dbReference>
<evidence type="ECO:0000256" key="2">
    <source>
        <dbReference type="SAM" id="SignalP"/>
    </source>
</evidence>
<organism evidence="3 4">
    <name type="scientific">Schleiferilactobacillus harbinensis DSM 16991</name>
    <dbReference type="NCBI Taxonomy" id="1122147"/>
    <lineage>
        <taxon>Bacteria</taxon>
        <taxon>Bacillati</taxon>
        <taxon>Bacillota</taxon>
        <taxon>Bacilli</taxon>
        <taxon>Lactobacillales</taxon>
        <taxon>Lactobacillaceae</taxon>
        <taxon>Schleiferilactobacillus</taxon>
    </lineage>
</organism>
<dbReference type="GO" id="GO:0030976">
    <property type="term" value="F:thiamine pyrophosphate binding"/>
    <property type="evidence" value="ECO:0007669"/>
    <property type="project" value="TreeGrafter"/>
</dbReference>
<feature type="chain" id="PRO_5038640551" evidence="2">
    <location>
        <begin position="26"/>
        <end position="355"/>
    </location>
</feature>
<evidence type="ECO:0000256" key="1">
    <source>
        <dbReference type="ARBA" id="ARBA00022729"/>
    </source>
</evidence>